<name>A0A8J6E6B1_ELECQ</name>
<proteinExistence type="predicted"/>
<organism evidence="2 3">
    <name type="scientific">Eleutherodactylus coqui</name>
    <name type="common">Puerto Rican coqui</name>
    <dbReference type="NCBI Taxonomy" id="57060"/>
    <lineage>
        <taxon>Eukaryota</taxon>
        <taxon>Metazoa</taxon>
        <taxon>Chordata</taxon>
        <taxon>Craniata</taxon>
        <taxon>Vertebrata</taxon>
        <taxon>Euteleostomi</taxon>
        <taxon>Amphibia</taxon>
        <taxon>Batrachia</taxon>
        <taxon>Anura</taxon>
        <taxon>Neobatrachia</taxon>
        <taxon>Hyloidea</taxon>
        <taxon>Eleutherodactylidae</taxon>
        <taxon>Eleutherodactylinae</taxon>
        <taxon>Eleutherodactylus</taxon>
        <taxon>Eleutherodactylus</taxon>
    </lineage>
</organism>
<protein>
    <submittedName>
        <fullName evidence="2">Uncharacterized protein</fullName>
    </submittedName>
</protein>
<feature type="compositionally biased region" description="Low complexity" evidence="1">
    <location>
        <begin position="12"/>
        <end position="23"/>
    </location>
</feature>
<gene>
    <name evidence="2" type="ORF">GDO78_019421</name>
</gene>
<evidence type="ECO:0000256" key="1">
    <source>
        <dbReference type="SAM" id="MobiDB-lite"/>
    </source>
</evidence>
<keyword evidence="3" id="KW-1185">Reference proteome</keyword>
<feature type="compositionally biased region" description="Basic residues" evidence="1">
    <location>
        <begin position="112"/>
        <end position="132"/>
    </location>
</feature>
<reference evidence="2" key="1">
    <citation type="thesis" date="2020" institute="ProQuest LLC" country="789 East Eisenhower Parkway, Ann Arbor, MI, USA">
        <title>Comparative Genomics and Chromosome Evolution.</title>
        <authorList>
            <person name="Mudd A.B."/>
        </authorList>
    </citation>
    <scope>NUCLEOTIDE SEQUENCE</scope>
    <source>
        <strain evidence="2">HN-11 Male</strain>
        <tissue evidence="2">Kidney and liver</tissue>
    </source>
</reference>
<comment type="caution">
    <text evidence="2">The sequence shown here is derived from an EMBL/GenBank/DDBJ whole genome shotgun (WGS) entry which is preliminary data.</text>
</comment>
<dbReference type="EMBL" id="WNTK01003926">
    <property type="protein sequence ID" value="KAG9464770.1"/>
    <property type="molecule type" value="Genomic_DNA"/>
</dbReference>
<feature type="compositionally biased region" description="Basic and acidic residues" evidence="1">
    <location>
        <begin position="66"/>
        <end position="75"/>
    </location>
</feature>
<evidence type="ECO:0000313" key="3">
    <source>
        <dbReference type="Proteomes" id="UP000770717"/>
    </source>
</evidence>
<evidence type="ECO:0000313" key="2">
    <source>
        <dbReference type="EMBL" id="KAG9464770.1"/>
    </source>
</evidence>
<feature type="region of interest" description="Disordered" evidence="1">
    <location>
        <begin position="55"/>
        <end position="132"/>
    </location>
</feature>
<accession>A0A8J6E6B1</accession>
<dbReference type="Proteomes" id="UP000770717">
    <property type="component" value="Unassembled WGS sequence"/>
</dbReference>
<sequence>MSATTAPEYMFSPPSLRTRTSTRSISTSVALKGKDETIKKSLETLAVVPDKLVVKKPRRRPPMNKVKKDQSEDKAAWSPPPVKIQLLSPPESPAADVESTLSVKTRAAGRNQSRKTRRRIVTSKPVSRRKIR</sequence>
<feature type="region of interest" description="Disordered" evidence="1">
    <location>
        <begin position="1"/>
        <end position="23"/>
    </location>
</feature>
<dbReference type="AlphaFoldDB" id="A0A8J6E6B1"/>